<proteinExistence type="predicted"/>
<name>A0ABR3DD07_NEUIN</name>
<feature type="region of interest" description="Disordered" evidence="1">
    <location>
        <begin position="46"/>
        <end position="70"/>
    </location>
</feature>
<comment type="caution">
    <text evidence="2">The sequence shown here is derived from an EMBL/GenBank/DDBJ whole genome shotgun (WGS) entry which is preliminary data.</text>
</comment>
<accession>A0ABR3DD07</accession>
<keyword evidence="3" id="KW-1185">Reference proteome</keyword>
<gene>
    <name evidence="2" type="ORF">QR685DRAFT_587537</name>
</gene>
<reference evidence="2 3" key="1">
    <citation type="submission" date="2023-09" db="EMBL/GenBank/DDBJ databases">
        <title>Multi-omics analysis of a traditional fermented food reveals byproduct-associated fungal strains for waste-to-food upcycling.</title>
        <authorList>
            <consortium name="Lawrence Berkeley National Laboratory"/>
            <person name="Rekdal V.M."/>
            <person name="Villalobos-Escobedo J.M."/>
            <person name="Rodriguez-Valeron N."/>
            <person name="Garcia M.O."/>
            <person name="Vasquez D.P."/>
            <person name="Damayanti I."/>
            <person name="Sorensen P.M."/>
            <person name="Baidoo E.E."/>
            <person name="De Carvalho A.C."/>
            <person name="Riley R."/>
            <person name="Lipzen A."/>
            <person name="He G."/>
            <person name="Yan M."/>
            <person name="Haridas S."/>
            <person name="Daum C."/>
            <person name="Yoshinaga Y."/>
            <person name="Ng V."/>
            <person name="Grigoriev I.V."/>
            <person name="Munk R."/>
            <person name="Nuraida L."/>
            <person name="Wijaya C.H."/>
            <person name="Morales P.-C."/>
            <person name="Keasling J.D."/>
        </authorList>
    </citation>
    <scope>NUCLEOTIDE SEQUENCE [LARGE SCALE GENOMIC DNA]</scope>
    <source>
        <strain evidence="2 3">FGSC 2613</strain>
    </source>
</reference>
<dbReference type="EMBL" id="JAVLET010000004">
    <property type="protein sequence ID" value="KAL0470557.1"/>
    <property type="molecule type" value="Genomic_DNA"/>
</dbReference>
<dbReference type="Proteomes" id="UP001451303">
    <property type="component" value="Unassembled WGS sequence"/>
</dbReference>
<evidence type="ECO:0000313" key="3">
    <source>
        <dbReference type="Proteomes" id="UP001451303"/>
    </source>
</evidence>
<protein>
    <submittedName>
        <fullName evidence="2">Uncharacterized protein</fullName>
    </submittedName>
</protein>
<feature type="region of interest" description="Disordered" evidence="1">
    <location>
        <begin position="133"/>
        <end position="195"/>
    </location>
</feature>
<organism evidence="2 3">
    <name type="scientific">Neurospora intermedia</name>
    <dbReference type="NCBI Taxonomy" id="5142"/>
    <lineage>
        <taxon>Eukaryota</taxon>
        <taxon>Fungi</taxon>
        <taxon>Dikarya</taxon>
        <taxon>Ascomycota</taxon>
        <taxon>Pezizomycotina</taxon>
        <taxon>Sordariomycetes</taxon>
        <taxon>Sordariomycetidae</taxon>
        <taxon>Sordariales</taxon>
        <taxon>Sordariaceae</taxon>
        <taxon>Neurospora</taxon>
    </lineage>
</organism>
<evidence type="ECO:0000256" key="1">
    <source>
        <dbReference type="SAM" id="MobiDB-lite"/>
    </source>
</evidence>
<sequence>MATTTDTTTICAATATKPILYPQHANNGVISIQVGVPRRVDVRHGAKPQVAEQKGPPPSPPGSPVLSSARYQGLKGSKGFITGCRPSGELPTCHLHSIFPHLDTTGGLWAPFIGVAFPADSLGPVVTKLSPMGPVLGEPGSLDPEPDPGRGPKNRTCESSQQQRRPRPPSSSAGAGADGLGPYRSQESCSADPEFCIDPVGQYITLRK</sequence>
<evidence type="ECO:0000313" key="2">
    <source>
        <dbReference type="EMBL" id="KAL0470557.1"/>
    </source>
</evidence>